<evidence type="ECO:0000313" key="1">
    <source>
        <dbReference type="EMBL" id="KAJ1889766.1"/>
    </source>
</evidence>
<name>A0ACC1IDV4_9FUNG</name>
<reference evidence="1" key="1">
    <citation type="submission" date="2022-07" db="EMBL/GenBank/DDBJ databases">
        <title>Phylogenomic reconstructions and comparative analyses of Kickxellomycotina fungi.</title>
        <authorList>
            <person name="Reynolds N.K."/>
            <person name="Stajich J.E."/>
            <person name="Barry K."/>
            <person name="Grigoriev I.V."/>
            <person name="Crous P."/>
            <person name="Smith M.E."/>
        </authorList>
    </citation>
    <scope>NUCLEOTIDE SEQUENCE</scope>
    <source>
        <strain evidence="1">Benny 63K</strain>
    </source>
</reference>
<proteinExistence type="predicted"/>
<dbReference type="Proteomes" id="UP001150581">
    <property type="component" value="Unassembled WGS sequence"/>
</dbReference>
<protein>
    <submittedName>
        <fullName evidence="1">Uncharacterized protein</fullName>
    </submittedName>
</protein>
<comment type="caution">
    <text evidence="1">The sequence shown here is derived from an EMBL/GenBank/DDBJ whole genome shotgun (WGS) entry which is preliminary data.</text>
</comment>
<organism evidence="1 2">
    <name type="scientific">Kickxella alabastrina</name>
    <dbReference type="NCBI Taxonomy" id="61397"/>
    <lineage>
        <taxon>Eukaryota</taxon>
        <taxon>Fungi</taxon>
        <taxon>Fungi incertae sedis</taxon>
        <taxon>Zoopagomycota</taxon>
        <taxon>Kickxellomycotina</taxon>
        <taxon>Kickxellomycetes</taxon>
        <taxon>Kickxellales</taxon>
        <taxon>Kickxellaceae</taxon>
        <taxon>Kickxella</taxon>
    </lineage>
</organism>
<evidence type="ECO:0000313" key="2">
    <source>
        <dbReference type="Proteomes" id="UP001150581"/>
    </source>
</evidence>
<sequence length="203" mass="21542">MHFPSFLTIFIFCSLGVNSSLFGSSSKGKSSDDGSSSPVPQLYVTSGSTFKLNHIKTNTNLNLPQVSYGTGSQQQAITALSSTSSGTKSFWIIEPAIKVKRGTPVDCGTQIRLVNSDSMHNLHSHSAHKAPISGAQEVSGFEGRDAGDLWTAECTGRWVREAPVALRHVETGKALQVMPGKKYGQPIAGQLEVSCGKSTNADA</sequence>
<gene>
    <name evidence="1" type="ORF">LPJ66_007857</name>
</gene>
<keyword evidence="2" id="KW-1185">Reference proteome</keyword>
<feature type="non-terminal residue" evidence="1">
    <location>
        <position position="203"/>
    </location>
</feature>
<dbReference type="EMBL" id="JANBPG010001477">
    <property type="protein sequence ID" value="KAJ1889766.1"/>
    <property type="molecule type" value="Genomic_DNA"/>
</dbReference>
<accession>A0ACC1IDV4</accession>